<sequence length="1151" mass="122154">MKERQKALLLNGFIFLAIGGLAGGLAYYLTPQKTRTVIENGGNNDGPVTPTPEETGKDKIINGLVSSAMGEGLSLHLDEASLTHKGEAETAVNVITLDGADLSLAIGGLSLHGIDLKLDAPIDYNGRERSLELGLIDDELYFSIGNLEDDGNVYDLKYKVSTEAYDIVDDGGSIVDGETGGTLQYEYGDLDWVISDVLSILSDGEIDVPFPNIADLIGSSSGSSSGSSGFDANAILSSMNSMTESQVDGSPYFTWNLKLGELKLPIGLKGDSDYNLVGIDLPAVGGEDSIDLGSGLSLQLSASIAANAIDWSYPEDYSSYRRLENSLGLFEGIAEMVAHPQFGIDADLTLNHHEEAIPASTTTIGKNEIDENLRLTLDAQVDMDLRKFNAAEASLGLYVDDDEEAAQTLSTAILPSNGGHEAYVNLNDVMKAKTSKATNDAIIGQIAEMLSSDSQGQVTEAQIGRTGNVISKVASYLQGDLITGAEEGHYEAALDCLQTIKNEDNRLLVRLNLDPIGIRGHVVLTLDGNEGNSLLNIEFESVSYSSFTLSGSLKTVSFVAPTLSDEEKEGYDELTHLSGTIGQIGEIANSKSATLSLSGSLLDPVKTEIGGGKAGISFDGIMAFDVNDVKGGLDLAISELNENYRNTHAIKADLYGETDLTGARLSYSSDNGEIDGENPYNMTNPVNKDGLKAKLPFASLSPLMESLTGLTQADDRFGRLLQSFSSVSASSLLGQIASGNYFSLLRLHVIEDASLEGDTHVFTLNGAAIGLEGKMTIEVDYAANPVEGDPFQEGGFESLSIKGQLGGKDLIFTIGLEATNASEADLAPLGDVADSEFTDLSGISYLGSSLLDTLTLGAVDHKGVSTYSISAMLDLSIGEYRFSALTINAAIRVEGAKTEVYAELKDMPLIKGVNAPEGMPYFRPHEYEGTRDVAFYYYADGLNPSGEVLLTRDSSYGRLRNVKNSVRLTGAQFGQDPINWVLKYLLGVNESFFESGEEGVAATSTGMIGAPLHLEDLISSFSLTNDEAAPALEVGLSLSALTGMNFLGDAKLGIYGTTAMDGQSNSFKAIEKITLDAGIALGGSLNVIGLSLEAKLNNVAGGVYTDGFASAESIYRTNFINEEGEDVSTTFAGQYGHDYRLEESVFASSLY</sequence>
<dbReference type="Proteomes" id="UP000823634">
    <property type="component" value="Unassembled WGS sequence"/>
</dbReference>
<gene>
    <name evidence="2" type="ORF">IAC61_01090</name>
</gene>
<keyword evidence="1" id="KW-0812">Transmembrane</keyword>
<feature type="transmembrane region" description="Helical" evidence="1">
    <location>
        <begin position="7"/>
        <end position="29"/>
    </location>
</feature>
<evidence type="ECO:0000313" key="2">
    <source>
        <dbReference type="EMBL" id="MBO8425901.1"/>
    </source>
</evidence>
<comment type="caution">
    <text evidence="2">The sequence shown here is derived from an EMBL/GenBank/DDBJ whole genome shotgun (WGS) entry which is preliminary data.</text>
</comment>
<evidence type="ECO:0000313" key="3">
    <source>
        <dbReference type="Proteomes" id="UP000823634"/>
    </source>
</evidence>
<name>A0A9D9GUU5_9FIRM</name>
<proteinExistence type="predicted"/>
<evidence type="ECO:0000256" key="1">
    <source>
        <dbReference type="SAM" id="Phobius"/>
    </source>
</evidence>
<protein>
    <submittedName>
        <fullName evidence="2">Uncharacterized protein</fullName>
    </submittedName>
</protein>
<keyword evidence="1" id="KW-0472">Membrane</keyword>
<dbReference type="AlphaFoldDB" id="A0A9D9GUU5"/>
<keyword evidence="1" id="KW-1133">Transmembrane helix</keyword>
<organism evidence="2 3">
    <name type="scientific">Candidatus Alloenteromonas pullistercoris</name>
    <dbReference type="NCBI Taxonomy" id="2840785"/>
    <lineage>
        <taxon>Bacteria</taxon>
        <taxon>Bacillati</taxon>
        <taxon>Bacillota</taxon>
        <taxon>Bacillota incertae sedis</taxon>
        <taxon>Candidatus Alloenteromonas</taxon>
    </lineage>
</organism>
<reference evidence="2" key="2">
    <citation type="journal article" date="2021" name="PeerJ">
        <title>Extensive microbial diversity within the chicken gut microbiome revealed by metagenomics and culture.</title>
        <authorList>
            <person name="Gilroy R."/>
            <person name="Ravi A."/>
            <person name="Getino M."/>
            <person name="Pursley I."/>
            <person name="Horton D.L."/>
            <person name="Alikhan N.F."/>
            <person name="Baker D."/>
            <person name="Gharbi K."/>
            <person name="Hall N."/>
            <person name="Watson M."/>
            <person name="Adriaenssens E.M."/>
            <person name="Foster-Nyarko E."/>
            <person name="Jarju S."/>
            <person name="Secka A."/>
            <person name="Antonio M."/>
            <person name="Oren A."/>
            <person name="Chaudhuri R.R."/>
            <person name="La Ragione R."/>
            <person name="Hildebrand F."/>
            <person name="Pallen M.J."/>
        </authorList>
    </citation>
    <scope>NUCLEOTIDE SEQUENCE</scope>
    <source>
        <strain evidence="2">17113</strain>
    </source>
</reference>
<dbReference type="EMBL" id="JADINA010000008">
    <property type="protein sequence ID" value="MBO8425901.1"/>
    <property type="molecule type" value="Genomic_DNA"/>
</dbReference>
<accession>A0A9D9GUU5</accession>
<reference evidence="2" key="1">
    <citation type="submission" date="2020-10" db="EMBL/GenBank/DDBJ databases">
        <authorList>
            <person name="Gilroy R."/>
        </authorList>
    </citation>
    <scope>NUCLEOTIDE SEQUENCE</scope>
    <source>
        <strain evidence="2">17113</strain>
    </source>
</reference>